<accession>A0A117NUH6</accession>
<protein>
    <recommendedName>
        <fullName evidence="1">DUF6817 domain-containing protein</fullName>
    </recommendedName>
</protein>
<comment type="caution">
    <text evidence="2">The sequence shown here is derived from an EMBL/GenBank/DDBJ whole genome shotgun (WGS) entry which is preliminary data.</text>
</comment>
<organism evidence="2 3">
    <name type="scientific">Streptomyces griseorubiginosus</name>
    <dbReference type="NCBI Taxonomy" id="67304"/>
    <lineage>
        <taxon>Bacteria</taxon>
        <taxon>Bacillati</taxon>
        <taxon>Actinomycetota</taxon>
        <taxon>Actinomycetes</taxon>
        <taxon>Kitasatosporales</taxon>
        <taxon>Streptomycetaceae</taxon>
        <taxon>Streptomyces</taxon>
    </lineage>
</organism>
<gene>
    <name evidence="2" type="ORF">AQJ54_33630</name>
</gene>
<proteinExistence type="predicted"/>
<evidence type="ECO:0000313" key="2">
    <source>
        <dbReference type="EMBL" id="KUN61180.1"/>
    </source>
</evidence>
<sequence length="152" mass="16630">MLAHLERVEALLASWGGRPALRAAGLCHAFYGTDGFPLQLLNLEHRADLAEAIGADAEALAYLYASCDRKATYRTFAEDDGMLLDRFTGARVQPNLGQRRDLAELTAANELDLAAISPKIRTEYGASLLGLFTRWRPLLSASAWAHCRDVLG</sequence>
<dbReference type="EMBL" id="LMWV01000028">
    <property type="protein sequence ID" value="KUN61180.1"/>
    <property type="molecule type" value="Genomic_DNA"/>
</dbReference>
<accession>A0A101RT08</accession>
<keyword evidence="3" id="KW-1185">Reference proteome</keyword>
<evidence type="ECO:0000313" key="3">
    <source>
        <dbReference type="Proteomes" id="UP000054375"/>
    </source>
</evidence>
<name>A0A117NUH6_9ACTN</name>
<reference evidence="2 3" key="1">
    <citation type="submission" date="2015-10" db="EMBL/GenBank/DDBJ databases">
        <title>Draft genome sequence of Streptomyces griseorubiginosus DSM 40469, type strain for the species Streptomyces griseorubiginosus.</title>
        <authorList>
            <person name="Ruckert C."/>
            <person name="Winkler A."/>
            <person name="Kalinowski J."/>
            <person name="Kampfer P."/>
            <person name="Glaeser S."/>
        </authorList>
    </citation>
    <scope>NUCLEOTIDE SEQUENCE [LARGE SCALE GENOMIC DNA]</scope>
    <source>
        <strain evidence="2 3">DSM 40469</strain>
    </source>
</reference>
<dbReference type="Pfam" id="PF20680">
    <property type="entry name" value="DUF6817"/>
    <property type="match status" value="1"/>
</dbReference>
<feature type="domain" description="DUF6817" evidence="1">
    <location>
        <begin position="2"/>
        <end position="69"/>
    </location>
</feature>
<dbReference type="AlphaFoldDB" id="A0A117NUH6"/>
<evidence type="ECO:0000259" key="1">
    <source>
        <dbReference type="Pfam" id="PF20680"/>
    </source>
</evidence>
<dbReference type="Proteomes" id="UP000054375">
    <property type="component" value="Unassembled WGS sequence"/>
</dbReference>
<dbReference type="InterPro" id="IPR049202">
    <property type="entry name" value="DUF6817"/>
</dbReference>